<keyword evidence="9" id="KW-1185">Reference proteome</keyword>
<dbReference type="AlphaFoldDB" id="A0A8J5ZYF1"/>
<evidence type="ECO:0000256" key="5">
    <source>
        <dbReference type="SAM" id="MobiDB-lite"/>
    </source>
</evidence>
<sequence length="699" mass="78750">MAQLAEEERNIQQKLSENVNAFTEHISTLKGLLKEVAERSVMSEVKLLRDVKGLLVRCQGLEPPAVSSFQLSQAGFSLPPLYSALQKIIQRFREEVTLDPQTAHPNLLVSEDQKSVTFVRKRQKVRWNPQRFVAETAVLAAQAFRGGRHYWEVQVGDKPEWAVGLCPDSLSRKRRRPLPGRDTCWIVELRDGAYVAAGPVPGPLFLKEKPRGIGIYLDYELGQISFYNVNDRLTQTPFKKVCLRERPSRIEKSPEPQAPVHVEEIGWTDLLRPSMDIHFHHFRKLRLFPDKEAPLVKKNWREGQHRLKGVCPESTWCTMAFAARLAELQAQASCPLCLDYLRHPVTLDCGHNFCGCCIQQRWADLQDVLPCPVCLGHCAARSPRRNTQLRHVVDCVRQLPAQRAPGQEGGPCCSACPDHQHHALTPLEPAAARHRRRLKSCLALLKSQLEEAERGREMHISKSIELTWKMENCKQELLPEFEGLQAVLKNEQVSAQARMLIEEKIVDKKVPENKSQMVTHLCALENLLTATAEQCLRGDLGLLTSVKRLHDRQEKRDPDSNASRLPRGRPGPAFLPRGAEQGGLQRWQALLAGGSQRHRAVVPGREQSVLGHQGCAVAVPEPCELAVPALPVGWGPWDQQRVVRIGVFLDYELGELSFFNMNSRSCLYKFTDVFTEKLMPCFSSGPSSNPLTLSIVLEA</sequence>
<evidence type="ECO:0000313" key="8">
    <source>
        <dbReference type="EMBL" id="KAG8507055.1"/>
    </source>
</evidence>
<dbReference type="SUPFAM" id="SSF57850">
    <property type="entry name" value="RING/U-box"/>
    <property type="match status" value="1"/>
</dbReference>
<keyword evidence="3" id="KW-0862">Zinc</keyword>
<reference evidence="8" key="1">
    <citation type="journal article" date="2021" name="Evol. Appl.">
        <title>The genome of the Pyrenean desman and the effects of bottlenecks and inbreeding on the genomic landscape of an endangered species.</title>
        <authorList>
            <person name="Escoda L."/>
            <person name="Castresana J."/>
        </authorList>
    </citation>
    <scope>NUCLEOTIDE SEQUENCE</scope>
    <source>
        <strain evidence="8">IBE-C5619</strain>
    </source>
</reference>
<dbReference type="Pfam" id="PF00622">
    <property type="entry name" value="SPRY"/>
    <property type="match status" value="2"/>
</dbReference>
<dbReference type="SMART" id="SM00589">
    <property type="entry name" value="PRY"/>
    <property type="match status" value="1"/>
</dbReference>
<evidence type="ECO:0000259" key="6">
    <source>
        <dbReference type="PROSITE" id="PS50089"/>
    </source>
</evidence>
<dbReference type="SMART" id="SM00184">
    <property type="entry name" value="RING"/>
    <property type="match status" value="1"/>
</dbReference>
<feature type="region of interest" description="Disordered" evidence="5">
    <location>
        <begin position="549"/>
        <end position="577"/>
    </location>
</feature>
<dbReference type="InterPro" id="IPR050143">
    <property type="entry name" value="TRIM/RBCC"/>
</dbReference>
<dbReference type="InterPro" id="IPR001841">
    <property type="entry name" value="Znf_RING"/>
</dbReference>
<gene>
    <name evidence="8" type="ORF">J0S82_008156</name>
</gene>
<dbReference type="InterPro" id="IPR013083">
    <property type="entry name" value="Znf_RING/FYVE/PHD"/>
</dbReference>
<dbReference type="PANTHER" id="PTHR24103">
    <property type="entry name" value="E3 UBIQUITIN-PROTEIN LIGASE TRIM"/>
    <property type="match status" value="1"/>
</dbReference>
<feature type="domain" description="B30.2/SPRY" evidence="7">
    <location>
        <begin position="76"/>
        <end position="267"/>
    </location>
</feature>
<dbReference type="Gene3D" id="2.60.120.920">
    <property type="match status" value="2"/>
</dbReference>
<dbReference type="Gene3D" id="3.30.40.10">
    <property type="entry name" value="Zinc/RING finger domain, C3HC4 (zinc finger)"/>
    <property type="match status" value="1"/>
</dbReference>
<dbReference type="PROSITE" id="PS50089">
    <property type="entry name" value="ZF_RING_2"/>
    <property type="match status" value="1"/>
</dbReference>
<dbReference type="FunFam" id="2.60.120.920:FF:000004">
    <property type="entry name" value="Butyrophilin subfamily 1 member A1"/>
    <property type="match status" value="1"/>
</dbReference>
<keyword evidence="1" id="KW-0479">Metal-binding</keyword>
<dbReference type="EMBL" id="JAGFMF010012128">
    <property type="protein sequence ID" value="KAG8507055.1"/>
    <property type="molecule type" value="Genomic_DNA"/>
</dbReference>
<dbReference type="InterPro" id="IPR013320">
    <property type="entry name" value="ConA-like_dom_sf"/>
</dbReference>
<dbReference type="Pfam" id="PF13765">
    <property type="entry name" value="PRY"/>
    <property type="match status" value="1"/>
</dbReference>
<name>A0A8J5ZYF1_GALPY</name>
<keyword evidence="2 4" id="KW-0863">Zinc-finger</keyword>
<dbReference type="PROSITE" id="PS50188">
    <property type="entry name" value="B302_SPRY"/>
    <property type="match status" value="1"/>
</dbReference>
<proteinExistence type="predicted"/>
<dbReference type="SUPFAM" id="SSF49899">
    <property type="entry name" value="Concanavalin A-like lectins/glucanases"/>
    <property type="match status" value="2"/>
</dbReference>
<evidence type="ECO:0000256" key="1">
    <source>
        <dbReference type="ARBA" id="ARBA00022723"/>
    </source>
</evidence>
<dbReference type="Proteomes" id="UP000700334">
    <property type="component" value="Unassembled WGS sequence"/>
</dbReference>
<dbReference type="InterPro" id="IPR003879">
    <property type="entry name" value="Butyrophylin_SPRY"/>
</dbReference>
<evidence type="ECO:0000259" key="7">
    <source>
        <dbReference type="PROSITE" id="PS50188"/>
    </source>
</evidence>
<dbReference type="OrthoDB" id="9659694at2759"/>
<comment type="caution">
    <text evidence="8">The sequence shown here is derived from an EMBL/GenBank/DDBJ whole genome shotgun (WGS) entry which is preliminary data.</text>
</comment>
<protein>
    <submittedName>
        <fullName evidence="8">Putative tripartite motif-containing protein 75</fullName>
    </submittedName>
</protein>
<dbReference type="InterPro" id="IPR043136">
    <property type="entry name" value="B30.2/SPRY_sf"/>
</dbReference>
<evidence type="ECO:0000256" key="2">
    <source>
        <dbReference type="ARBA" id="ARBA00022771"/>
    </source>
</evidence>
<dbReference type="InterPro" id="IPR006574">
    <property type="entry name" value="PRY"/>
</dbReference>
<evidence type="ECO:0000313" key="9">
    <source>
        <dbReference type="Proteomes" id="UP000700334"/>
    </source>
</evidence>
<dbReference type="SMART" id="SM00449">
    <property type="entry name" value="SPRY"/>
    <property type="match status" value="1"/>
</dbReference>
<dbReference type="PRINTS" id="PR01407">
    <property type="entry name" value="BUTYPHLNCDUF"/>
</dbReference>
<dbReference type="GO" id="GO:0008270">
    <property type="term" value="F:zinc ion binding"/>
    <property type="evidence" value="ECO:0007669"/>
    <property type="project" value="UniProtKB-KW"/>
</dbReference>
<evidence type="ECO:0000256" key="3">
    <source>
        <dbReference type="ARBA" id="ARBA00022833"/>
    </source>
</evidence>
<dbReference type="PROSITE" id="PS00518">
    <property type="entry name" value="ZF_RING_1"/>
    <property type="match status" value="1"/>
</dbReference>
<dbReference type="InterPro" id="IPR017907">
    <property type="entry name" value="Znf_RING_CS"/>
</dbReference>
<feature type="domain" description="RING-type" evidence="6">
    <location>
        <begin position="334"/>
        <end position="374"/>
    </location>
</feature>
<accession>A0A8J5ZYF1</accession>
<evidence type="ECO:0000256" key="4">
    <source>
        <dbReference type="PROSITE-ProRule" id="PRU00175"/>
    </source>
</evidence>
<dbReference type="InterPro" id="IPR001870">
    <property type="entry name" value="B30.2/SPRY"/>
</dbReference>
<dbReference type="InterPro" id="IPR003877">
    <property type="entry name" value="SPRY_dom"/>
</dbReference>
<organism evidence="8 9">
    <name type="scientific">Galemys pyrenaicus</name>
    <name type="common">Iberian desman</name>
    <name type="synonym">Pyrenean desman</name>
    <dbReference type="NCBI Taxonomy" id="202257"/>
    <lineage>
        <taxon>Eukaryota</taxon>
        <taxon>Metazoa</taxon>
        <taxon>Chordata</taxon>
        <taxon>Craniata</taxon>
        <taxon>Vertebrata</taxon>
        <taxon>Euteleostomi</taxon>
        <taxon>Mammalia</taxon>
        <taxon>Eutheria</taxon>
        <taxon>Laurasiatheria</taxon>
        <taxon>Eulipotyphla</taxon>
        <taxon>Talpidae</taxon>
        <taxon>Galemys</taxon>
    </lineage>
</organism>
<dbReference type="Pfam" id="PF15227">
    <property type="entry name" value="zf-C3HC4_4"/>
    <property type="match status" value="1"/>
</dbReference>